<protein>
    <submittedName>
        <fullName evidence="1">Uncharacterized protein</fullName>
    </submittedName>
</protein>
<dbReference type="Proteomes" id="UP001216907">
    <property type="component" value="Unassembled WGS sequence"/>
</dbReference>
<reference evidence="1 2" key="1">
    <citation type="submission" date="2023-03" db="EMBL/GenBank/DDBJ databases">
        <title>Paludisphaera mucosa sp. nov. a novel planctomycete from northern fen.</title>
        <authorList>
            <person name="Ivanova A."/>
        </authorList>
    </citation>
    <scope>NUCLEOTIDE SEQUENCE [LARGE SCALE GENOMIC DNA]</scope>
    <source>
        <strain evidence="1 2">Pla2</strain>
    </source>
</reference>
<gene>
    <name evidence="1" type="ORF">PZE19_29765</name>
</gene>
<accession>A0ABT6FK67</accession>
<organism evidence="1 2">
    <name type="scientific">Paludisphaera mucosa</name>
    <dbReference type="NCBI Taxonomy" id="3030827"/>
    <lineage>
        <taxon>Bacteria</taxon>
        <taxon>Pseudomonadati</taxon>
        <taxon>Planctomycetota</taxon>
        <taxon>Planctomycetia</taxon>
        <taxon>Isosphaerales</taxon>
        <taxon>Isosphaeraceae</taxon>
        <taxon>Paludisphaera</taxon>
    </lineage>
</organism>
<proteinExistence type="predicted"/>
<dbReference type="Gene3D" id="3.30.450.90">
    <property type="match status" value="1"/>
</dbReference>
<dbReference type="EMBL" id="JARRAG010000002">
    <property type="protein sequence ID" value="MDG3007972.1"/>
    <property type="molecule type" value="Genomic_DNA"/>
</dbReference>
<comment type="caution">
    <text evidence="1">The sequence shown here is derived from an EMBL/GenBank/DDBJ whole genome shotgun (WGS) entry which is preliminary data.</text>
</comment>
<sequence>MADVDEADEDEMDRLLDEFLRPGRGRLGRRADGGWFVDAADLAGFLKLPAPAKLVMMVLLLCLKDRATEVHFHPTISGDDEPGYRMWYVVDGASHELVPPPREVGPAIAAELRRLAGLHAWRARLAGRLRAAADRLDGRPPGPASGRFHIATAAWSLEVAATFHPSRAGDGIVLAFGPSEVDPAPEAQEQLRLMMGARPRLFGDSPEDPA</sequence>
<dbReference type="RefSeq" id="WP_277864240.1">
    <property type="nucleotide sequence ID" value="NZ_JARRAG010000002.1"/>
</dbReference>
<keyword evidence="2" id="KW-1185">Reference proteome</keyword>
<name>A0ABT6FK67_9BACT</name>
<evidence type="ECO:0000313" key="2">
    <source>
        <dbReference type="Proteomes" id="UP001216907"/>
    </source>
</evidence>
<evidence type="ECO:0000313" key="1">
    <source>
        <dbReference type="EMBL" id="MDG3007972.1"/>
    </source>
</evidence>